<accession>A0A2Z7D847</accession>
<organism evidence="2 3">
    <name type="scientific">Dorcoceras hygrometricum</name>
    <dbReference type="NCBI Taxonomy" id="472368"/>
    <lineage>
        <taxon>Eukaryota</taxon>
        <taxon>Viridiplantae</taxon>
        <taxon>Streptophyta</taxon>
        <taxon>Embryophyta</taxon>
        <taxon>Tracheophyta</taxon>
        <taxon>Spermatophyta</taxon>
        <taxon>Magnoliopsida</taxon>
        <taxon>eudicotyledons</taxon>
        <taxon>Gunneridae</taxon>
        <taxon>Pentapetalae</taxon>
        <taxon>asterids</taxon>
        <taxon>lamiids</taxon>
        <taxon>Lamiales</taxon>
        <taxon>Gesneriaceae</taxon>
        <taxon>Didymocarpoideae</taxon>
        <taxon>Trichosporeae</taxon>
        <taxon>Loxocarpinae</taxon>
        <taxon>Dorcoceras</taxon>
    </lineage>
</organism>
<feature type="chain" id="PRO_5016322982" evidence="1">
    <location>
        <begin position="17"/>
        <end position="170"/>
    </location>
</feature>
<name>A0A2Z7D847_9LAMI</name>
<protein>
    <submittedName>
        <fullName evidence="2">Uncharacterized protein</fullName>
    </submittedName>
</protein>
<dbReference type="EMBL" id="KQ988460">
    <property type="protein sequence ID" value="KZV55719.1"/>
    <property type="molecule type" value="Genomic_DNA"/>
</dbReference>
<sequence length="170" mass="19396">MVTSCFLLFCVGVVFADYCSPLILSGDSRRFRPLFDACEVALDSSREDLPFYTILGGCCWLERDREVVVFGRWNSDFSGPLIVVIVRGIKAQRIEERAKCSSRGDISAAKQLTIYEELRKAGCQLLSSIQNGESDSSLQKKRTQVLFLCRYYTEERCTIIERRQDGLLKR</sequence>
<proteinExistence type="predicted"/>
<dbReference type="AlphaFoldDB" id="A0A2Z7D847"/>
<gene>
    <name evidence="2" type="ORF">F511_28450</name>
</gene>
<reference evidence="2 3" key="1">
    <citation type="journal article" date="2015" name="Proc. Natl. Acad. Sci. U.S.A.">
        <title>The resurrection genome of Boea hygrometrica: A blueprint for survival of dehydration.</title>
        <authorList>
            <person name="Xiao L."/>
            <person name="Yang G."/>
            <person name="Zhang L."/>
            <person name="Yang X."/>
            <person name="Zhao S."/>
            <person name="Ji Z."/>
            <person name="Zhou Q."/>
            <person name="Hu M."/>
            <person name="Wang Y."/>
            <person name="Chen M."/>
            <person name="Xu Y."/>
            <person name="Jin H."/>
            <person name="Xiao X."/>
            <person name="Hu G."/>
            <person name="Bao F."/>
            <person name="Hu Y."/>
            <person name="Wan P."/>
            <person name="Li L."/>
            <person name="Deng X."/>
            <person name="Kuang T."/>
            <person name="Xiang C."/>
            <person name="Zhu J.K."/>
            <person name="Oliver M.J."/>
            <person name="He Y."/>
        </authorList>
    </citation>
    <scope>NUCLEOTIDE SEQUENCE [LARGE SCALE GENOMIC DNA]</scope>
    <source>
        <strain evidence="3">cv. XS01</strain>
    </source>
</reference>
<dbReference type="Proteomes" id="UP000250235">
    <property type="component" value="Unassembled WGS sequence"/>
</dbReference>
<evidence type="ECO:0000313" key="3">
    <source>
        <dbReference type="Proteomes" id="UP000250235"/>
    </source>
</evidence>
<evidence type="ECO:0000313" key="2">
    <source>
        <dbReference type="EMBL" id="KZV55719.1"/>
    </source>
</evidence>
<feature type="signal peptide" evidence="1">
    <location>
        <begin position="1"/>
        <end position="16"/>
    </location>
</feature>
<evidence type="ECO:0000256" key="1">
    <source>
        <dbReference type="SAM" id="SignalP"/>
    </source>
</evidence>
<keyword evidence="1" id="KW-0732">Signal</keyword>
<keyword evidence="3" id="KW-1185">Reference proteome</keyword>